<dbReference type="SUPFAM" id="SSF53335">
    <property type="entry name" value="S-adenosyl-L-methionine-dependent methyltransferases"/>
    <property type="match status" value="1"/>
</dbReference>
<dbReference type="InterPro" id="IPR011639">
    <property type="entry name" value="MethylTrfase_TaqI-like_dom"/>
</dbReference>
<evidence type="ECO:0000256" key="6">
    <source>
        <dbReference type="SAM" id="MobiDB-lite"/>
    </source>
</evidence>
<evidence type="ECO:0000259" key="7">
    <source>
        <dbReference type="Pfam" id="PF07669"/>
    </source>
</evidence>
<accession>A0A1Z4LTY5</accession>
<evidence type="ECO:0000256" key="1">
    <source>
        <dbReference type="ARBA" id="ARBA00011900"/>
    </source>
</evidence>
<evidence type="ECO:0000256" key="2">
    <source>
        <dbReference type="ARBA" id="ARBA00022603"/>
    </source>
</evidence>
<dbReference type="GO" id="GO:0032259">
    <property type="term" value="P:methylation"/>
    <property type="evidence" value="ECO:0007669"/>
    <property type="project" value="UniProtKB-KW"/>
</dbReference>
<keyword evidence="4" id="KW-0949">S-adenosyl-L-methionine</keyword>
<dbReference type="GO" id="GO:0006304">
    <property type="term" value="P:DNA modification"/>
    <property type="evidence" value="ECO:0007669"/>
    <property type="project" value="InterPro"/>
</dbReference>
<dbReference type="PANTHER" id="PTHR33841:SF1">
    <property type="entry name" value="DNA METHYLTRANSFERASE A"/>
    <property type="match status" value="1"/>
</dbReference>
<evidence type="ECO:0000256" key="3">
    <source>
        <dbReference type="ARBA" id="ARBA00022679"/>
    </source>
</evidence>
<name>A0A1Z4LTY5_9CYAN</name>
<dbReference type="PANTHER" id="PTHR33841">
    <property type="entry name" value="DNA METHYLTRANSFERASE YEEA-RELATED"/>
    <property type="match status" value="1"/>
</dbReference>
<dbReference type="EC" id="2.1.1.72" evidence="1"/>
<evidence type="ECO:0000313" key="8">
    <source>
        <dbReference type="EMBL" id="BAY84716.1"/>
    </source>
</evidence>
<organism evidence="8 9">
    <name type="scientific">Calothrix parasitica NIES-267</name>
    <dbReference type="NCBI Taxonomy" id="1973488"/>
    <lineage>
        <taxon>Bacteria</taxon>
        <taxon>Bacillati</taxon>
        <taxon>Cyanobacteriota</taxon>
        <taxon>Cyanophyceae</taxon>
        <taxon>Nostocales</taxon>
        <taxon>Calotrichaceae</taxon>
        <taxon>Calothrix</taxon>
    </lineage>
</organism>
<dbReference type="InterPro" id="IPR029063">
    <property type="entry name" value="SAM-dependent_MTases_sf"/>
</dbReference>
<reference evidence="8 9" key="1">
    <citation type="submission" date="2017-06" db="EMBL/GenBank/DDBJ databases">
        <title>Genome sequencing of cyanobaciteial culture collection at National Institute for Environmental Studies (NIES).</title>
        <authorList>
            <person name="Hirose Y."/>
            <person name="Shimura Y."/>
            <person name="Fujisawa T."/>
            <person name="Nakamura Y."/>
            <person name="Kawachi M."/>
        </authorList>
    </citation>
    <scope>NUCLEOTIDE SEQUENCE [LARGE SCALE GENOMIC DNA]</scope>
    <source>
        <strain evidence="8 9">NIES-267</strain>
    </source>
</reference>
<evidence type="ECO:0000313" key="9">
    <source>
        <dbReference type="Proteomes" id="UP000218418"/>
    </source>
</evidence>
<dbReference type="Pfam" id="PF07669">
    <property type="entry name" value="Eco57I"/>
    <property type="match status" value="1"/>
</dbReference>
<keyword evidence="9" id="KW-1185">Reference proteome</keyword>
<dbReference type="Gene3D" id="3.40.50.150">
    <property type="entry name" value="Vaccinia Virus protein VP39"/>
    <property type="match status" value="2"/>
</dbReference>
<keyword evidence="2" id="KW-0489">Methyltransferase</keyword>
<evidence type="ECO:0000256" key="4">
    <source>
        <dbReference type="ARBA" id="ARBA00022691"/>
    </source>
</evidence>
<dbReference type="InterPro" id="IPR050953">
    <property type="entry name" value="N4_N6_ade-DNA_methylase"/>
</dbReference>
<dbReference type="GO" id="GO:0009007">
    <property type="term" value="F:site-specific DNA-methyltransferase (adenine-specific) activity"/>
    <property type="evidence" value="ECO:0007669"/>
    <property type="project" value="UniProtKB-EC"/>
</dbReference>
<feature type="region of interest" description="Disordered" evidence="6">
    <location>
        <begin position="149"/>
        <end position="168"/>
    </location>
</feature>
<comment type="catalytic activity">
    <reaction evidence="5">
        <text>a 2'-deoxyadenosine in DNA + S-adenosyl-L-methionine = an N(6)-methyl-2'-deoxyadenosine in DNA + S-adenosyl-L-homocysteine + H(+)</text>
        <dbReference type="Rhea" id="RHEA:15197"/>
        <dbReference type="Rhea" id="RHEA-COMP:12418"/>
        <dbReference type="Rhea" id="RHEA-COMP:12419"/>
        <dbReference type="ChEBI" id="CHEBI:15378"/>
        <dbReference type="ChEBI" id="CHEBI:57856"/>
        <dbReference type="ChEBI" id="CHEBI:59789"/>
        <dbReference type="ChEBI" id="CHEBI:90615"/>
        <dbReference type="ChEBI" id="CHEBI:90616"/>
        <dbReference type="EC" id="2.1.1.72"/>
    </reaction>
</comment>
<dbReference type="Proteomes" id="UP000218418">
    <property type="component" value="Chromosome"/>
</dbReference>
<feature type="domain" description="Type II methyltransferase M.TaqI-like" evidence="7">
    <location>
        <begin position="637"/>
        <end position="966"/>
    </location>
</feature>
<sequence length="1606" mass="187201">MSQLTGITNENEFYSHHYLDAILKDDIKNIAKTWKENAAENNTKSPPEQLGSLTKNYFHLRSQFNQEKDNSQRLELHRQWLSEFFGVLGYEINPSAIVLDDGETLPLICQINKSNGLPLLWILEATPEPETNEVIDILDLTLPNHVSEACPKDIPRTPNPEPKKDPEPRTIEDIVSDYIFPQSEPPRWLLLANIHQIILIDRFKWNASRLLRFDLEEMLSRKDTDTLTATAILLHREHTCPGEGTTLLDELDENSHRHAFSVSDDLKYALRKSIELLGNEAVWYLKNKLNKGVFSGKLDEGQLTIECLRYMYRLLFLFYIEARRDLGYAPMNADVYREGYSLESLRELEQVELRTEEDSNGYFIHASLKKLFYLIWQGYASDYDSKIIFLEDSEDEVINDSFELAPLKSHLFDPERMKLLDKVKFRNKVLREIIELMSLSREGKGKRRGRISYAQLGINQLGAVYEALLCFRGFFAEDDLYEVQRDDGKNKDKKSQNTRDELDVAYFVKQEDLENYTMGERVFENGNPKMYPKGSFIYRLAGRDRQNSASYYTPESLTRCLVKYALKELLKDKAADDILKLKVCEPAMGSAAFLNEAVNQLAEKYLELKQEELNQHIPHDEYLQEKQKVKMFLADRNVFGIDLNPVAVELAEVSLWLNCIYKPEKRKAFVPWFGMQLHCGNSLIGSRRQVYSTTLIPREKKQPCWYDNEPKRVMVGEELPPSVVFHFLLPDPGMANYTDKVIKSLAPKEIETINNWRREFCHALYDDFDVDRLVTLSQRIDELWQRHTKELREMRSRTTDPLNIFGCEEDKHQKSTLEIKDKILAQEKFSEGVGNSSSYRRLKFVMDYWCALWFWQIEKADLLPSRYEYFMELAVILGETEMMFEPEPELPLFAETAQKNEVQKFVDDYGLVNVEKLVERFPRLGLVAKIAEEKRFFHWELEFADIFEDNGGFDLFLGNPPWVKITWQEGDVLGDAEPLIVLRKFTASDLAKLRETSFVKYLHLKSDYYNSYTTLESTQSFLNGYQNYPSLKGIQANLYKCFIPQSWLFSNSQGIQGFIHEESNYDDPKGGYFRQFIYQKLKKHFQFQNEISLFKDVDHHKKFSINIYSNFINQIAFDTISNIFSPKTIDVCFEHNGYGEIPGMKNADGKWEINGHSKRIIHIDEQRLKLFTKIYEQENTHFLQTRLPALHSQQLLNVLEKFAKQPQRLADLEGEYFSSEMWHETNAQKNGIIKRKTSFSQSADKWTLSGPHFFVGQPLFKTPRAICTDKSHYDILDLTAIPDSYLPRTNYIPDCSPNDYLDKIPKTTWVENGNIQPEITKYYRFISRKMVVSSNERTLISAIMPPSTTHIFSAISITFNDKNTLINFSFLSFSIVYDFLLKNTGKSNLTEGVIKQFPLVQLDAKISALIKVRGLGLNCLTTHYTELWQESYNPEFNQDTWTKNDPRLKNEFFKNLTSHWQRNVALRTDYERRQALVEIDVLAAMALGLTLDELITIYRVQFPVMRQYEKDTWYDQNGRIVFTVSKGLVGVGFPRKAKKGELGWEDIKDMKEGTVERTITDDTMPGGAIERTIIYEAPFTLCNREEDYHIAWANFEKRFAQQEVKL</sequence>
<dbReference type="OrthoDB" id="564694at2"/>
<keyword evidence="3" id="KW-0808">Transferase</keyword>
<feature type="compositionally biased region" description="Basic and acidic residues" evidence="6">
    <location>
        <begin position="150"/>
        <end position="168"/>
    </location>
</feature>
<protein>
    <recommendedName>
        <fullName evidence="1">site-specific DNA-methyltransferase (adenine-specific)</fullName>
        <ecNumber evidence="1">2.1.1.72</ecNumber>
    </recommendedName>
</protein>
<evidence type="ECO:0000256" key="5">
    <source>
        <dbReference type="ARBA" id="ARBA00047942"/>
    </source>
</evidence>
<gene>
    <name evidence="8" type="ORF">NIES267_42120</name>
</gene>
<proteinExistence type="predicted"/>
<dbReference type="REBASE" id="207114">
    <property type="entry name" value="Cpa267ORF42120P"/>
</dbReference>
<dbReference type="EMBL" id="AP018227">
    <property type="protein sequence ID" value="BAY84716.1"/>
    <property type="molecule type" value="Genomic_DNA"/>
</dbReference>